<sequence>MPNPELPYDLGYSVIAVCMLLLAVHKTRAWLSERIPSLLLMAVAALASGSGFLTAAPYVYRAIDRTSGTPNLATLFVYGFITVSCAAFFLLVRLWSLHDPVAAAEERRGTELQRLRVAARLVAPAYAVVLILMAVFFLASGLPAGERPLTFDSSYATVPSVVAFLMVYQAGYGFALWSMAYLAWRYSRGVGDPVLRGSLRRTATGCVFVAFYGVLKIIAIVGIMCGVSSMAPVSNSVAPACASVGGVVIIDGWIYAARQVRRLRRREFRALEKLWKAVTSHEPGLVLRTRVPRSDWGLQLLAIRRAGEIRDGQLSLRPWLSERVVSEARRVAEAEDLRPSETEALAAAAGILWALRARQDNVFPDVTCASPPGIGVPPHAERRHLSLVGSYLDHPLVERILRTAT</sequence>
<feature type="transmembrane region" description="Helical" evidence="1">
    <location>
        <begin position="117"/>
        <end position="142"/>
    </location>
</feature>
<dbReference type="NCBIfam" id="NF042915">
    <property type="entry name" value="MAB_1171c_fam"/>
    <property type="match status" value="1"/>
</dbReference>
<reference evidence="3 4" key="1">
    <citation type="submission" date="2021-08" db="EMBL/GenBank/DDBJ databases">
        <title>Streptomyces sp. PTM05 isolated from lichen.</title>
        <authorList>
            <person name="Somphong A."/>
            <person name="Phongsopitanun W."/>
            <person name="Tanasupawat S."/>
        </authorList>
    </citation>
    <scope>NUCLEOTIDE SEQUENCE [LARGE SCALE GENOMIC DNA]</scope>
    <source>
        <strain evidence="3 4">Ptm05</strain>
    </source>
</reference>
<dbReference type="InterPro" id="IPR046675">
    <property type="entry name" value="DUF6545"/>
</dbReference>
<feature type="domain" description="DUF6545" evidence="2">
    <location>
        <begin position="264"/>
        <end position="388"/>
    </location>
</feature>
<evidence type="ECO:0000313" key="4">
    <source>
        <dbReference type="Proteomes" id="UP001198565"/>
    </source>
</evidence>
<evidence type="ECO:0000256" key="1">
    <source>
        <dbReference type="SAM" id="Phobius"/>
    </source>
</evidence>
<dbReference type="Proteomes" id="UP001198565">
    <property type="component" value="Unassembled WGS sequence"/>
</dbReference>
<accession>A0ABS7QZW0</accession>
<feature type="transmembrane region" description="Helical" evidence="1">
    <location>
        <begin position="205"/>
        <end position="231"/>
    </location>
</feature>
<feature type="transmembrane region" description="Helical" evidence="1">
    <location>
        <begin position="37"/>
        <end position="60"/>
    </location>
</feature>
<name>A0ABS7QZW0_9ACTN</name>
<dbReference type="InterPro" id="IPR050039">
    <property type="entry name" value="MAB_1171c-like"/>
</dbReference>
<dbReference type="EMBL" id="JAINVZ010000022">
    <property type="protein sequence ID" value="MBY8888199.1"/>
    <property type="molecule type" value="Genomic_DNA"/>
</dbReference>
<gene>
    <name evidence="3" type="ORF">K7472_25660</name>
</gene>
<feature type="transmembrane region" description="Helical" evidence="1">
    <location>
        <begin position="72"/>
        <end position="96"/>
    </location>
</feature>
<keyword evidence="1" id="KW-1133">Transmembrane helix</keyword>
<feature type="transmembrane region" description="Helical" evidence="1">
    <location>
        <begin position="162"/>
        <end position="184"/>
    </location>
</feature>
<feature type="transmembrane region" description="Helical" evidence="1">
    <location>
        <begin position="6"/>
        <end position="25"/>
    </location>
</feature>
<evidence type="ECO:0000259" key="2">
    <source>
        <dbReference type="Pfam" id="PF20182"/>
    </source>
</evidence>
<proteinExistence type="predicted"/>
<keyword evidence="1" id="KW-0472">Membrane</keyword>
<dbReference type="RefSeq" id="WP_222980931.1">
    <property type="nucleotide sequence ID" value="NZ_JAINVZ010000022.1"/>
</dbReference>
<organism evidence="3 4">
    <name type="scientific">Streptantibioticus parmotrematis</name>
    <dbReference type="NCBI Taxonomy" id="2873249"/>
    <lineage>
        <taxon>Bacteria</taxon>
        <taxon>Bacillati</taxon>
        <taxon>Actinomycetota</taxon>
        <taxon>Actinomycetes</taxon>
        <taxon>Kitasatosporales</taxon>
        <taxon>Streptomycetaceae</taxon>
        <taxon>Streptantibioticus</taxon>
    </lineage>
</organism>
<keyword evidence="1" id="KW-0812">Transmembrane</keyword>
<keyword evidence="4" id="KW-1185">Reference proteome</keyword>
<evidence type="ECO:0000313" key="3">
    <source>
        <dbReference type="EMBL" id="MBY8888199.1"/>
    </source>
</evidence>
<feature type="transmembrane region" description="Helical" evidence="1">
    <location>
        <begin position="237"/>
        <end position="256"/>
    </location>
</feature>
<dbReference type="Pfam" id="PF20182">
    <property type="entry name" value="DUF6545"/>
    <property type="match status" value="1"/>
</dbReference>
<protein>
    <recommendedName>
        <fullName evidence="2">DUF6545 domain-containing protein</fullName>
    </recommendedName>
</protein>
<comment type="caution">
    <text evidence="3">The sequence shown here is derived from an EMBL/GenBank/DDBJ whole genome shotgun (WGS) entry which is preliminary data.</text>
</comment>